<evidence type="ECO:0000313" key="1">
    <source>
        <dbReference type="EMBL" id="MEO3939497.1"/>
    </source>
</evidence>
<protein>
    <submittedName>
        <fullName evidence="1">Uncharacterized protein</fullName>
    </submittedName>
</protein>
<keyword evidence="2" id="KW-1185">Reference proteome</keyword>
<sequence length="111" mass="12356">MFVPPDSSPEGWGYIDEKNQPVLTYSVAWLDANPERYIVFLNGKYFFETKDAKRYGGTLEFSSGGTLSLWSETVKAAPGDVFEVRKFPGSPGDPVQATDGSLFKIIILNKR</sequence>
<proteinExistence type="predicted"/>
<reference evidence="1 2" key="1">
    <citation type="journal article" date="2024" name="Appl. Microbiol. Biotechnol.">
        <title>Biosynthetic gene clusters with biotechnological applications in novel Antarctic isolates from Actinomycetota.</title>
        <authorList>
            <person name="Bruna P."/>
            <person name="Nunez-Montero K."/>
            <person name="Contreras M.J."/>
            <person name="Leal K."/>
            <person name="Garcia M."/>
            <person name="Abanto M."/>
            <person name="Barrientos L."/>
        </authorList>
    </citation>
    <scope>NUCLEOTIDE SEQUENCE [LARGE SCALE GENOMIC DNA]</scope>
    <source>
        <strain evidence="1 2">Se16.17</strain>
    </source>
</reference>
<accession>A0ABV0GLT4</accession>
<evidence type="ECO:0000313" key="2">
    <source>
        <dbReference type="Proteomes" id="UP001448614"/>
    </source>
</evidence>
<name>A0ABV0GLT4_PAENI</name>
<gene>
    <name evidence="1" type="ORF">V3C41_00245</name>
</gene>
<dbReference type="EMBL" id="JBBMFV010000001">
    <property type="protein sequence ID" value="MEO3939497.1"/>
    <property type="molecule type" value="Genomic_DNA"/>
</dbReference>
<dbReference type="Proteomes" id="UP001448614">
    <property type="component" value="Unassembled WGS sequence"/>
</dbReference>
<organism evidence="1 2">
    <name type="scientific">Paenarthrobacter nicotinovorans</name>
    <name type="common">Arthrobacter nicotinovorans</name>
    <dbReference type="NCBI Taxonomy" id="29320"/>
    <lineage>
        <taxon>Bacteria</taxon>
        <taxon>Bacillati</taxon>
        <taxon>Actinomycetota</taxon>
        <taxon>Actinomycetes</taxon>
        <taxon>Micrococcales</taxon>
        <taxon>Micrococcaceae</taxon>
        <taxon>Paenarthrobacter</taxon>
    </lineage>
</organism>
<comment type="caution">
    <text evidence="1">The sequence shown here is derived from an EMBL/GenBank/DDBJ whole genome shotgun (WGS) entry which is preliminary data.</text>
</comment>